<evidence type="ECO:0000313" key="2">
    <source>
        <dbReference type="Proteomes" id="UP001499974"/>
    </source>
</evidence>
<organism evidence="1 2">
    <name type="scientific">Nocardioides conyzicola</name>
    <dbReference type="NCBI Taxonomy" id="1651781"/>
    <lineage>
        <taxon>Bacteria</taxon>
        <taxon>Bacillati</taxon>
        <taxon>Actinomycetota</taxon>
        <taxon>Actinomycetes</taxon>
        <taxon>Propionibacteriales</taxon>
        <taxon>Nocardioidaceae</taxon>
        <taxon>Nocardioides</taxon>
    </lineage>
</organism>
<evidence type="ECO:0000313" key="1">
    <source>
        <dbReference type="EMBL" id="GAA4720855.1"/>
    </source>
</evidence>
<gene>
    <name evidence="1" type="ORF">GCM10023349_46360</name>
</gene>
<reference evidence="2" key="1">
    <citation type="journal article" date="2019" name="Int. J. Syst. Evol. Microbiol.">
        <title>The Global Catalogue of Microorganisms (GCM) 10K type strain sequencing project: providing services to taxonomists for standard genome sequencing and annotation.</title>
        <authorList>
            <consortium name="The Broad Institute Genomics Platform"/>
            <consortium name="The Broad Institute Genome Sequencing Center for Infectious Disease"/>
            <person name="Wu L."/>
            <person name="Ma J."/>
        </authorList>
    </citation>
    <scope>NUCLEOTIDE SEQUENCE [LARGE SCALE GENOMIC DNA]</scope>
    <source>
        <strain evidence="2">JCM 18531</strain>
    </source>
</reference>
<name>A0ABP8Y6M5_9ACTN</name>
<dbReference type="EMBL" id="BAABKM010000005">
    <property type="protein sequence ID" value="GAA4720855.1"/>
    <property type="molecule type" value="Genomic_DNA"/>
</dbReference>
<keyword evidence="2" id="KW-1185">Reference proteome</keyword>
<protein>
    <submittedName>
        <fullName evidence="1">Class I SAM-dependent methyltransferase</fullName>
    </submittedName>
</protein>
<dbReference type="Proteomes" id="UP001499974">
    <property type="component" value="Unassembled WGS sequence"/>
</dbReference>
<dbReference type="SUPFAM" id="SSF53335">
    <property type="entry name" value="S-adenosyl-L-methionine-dependent methyltransferases"/>
    <property type="match status" value="1"/>
</dbReference>
<dbReference type="Gene3D" id="3.40.50.150">
    <property type="entry name" value="Vaccinia Virus protein VP39"/>
    <property type="match status" value="1"/>
</dbReference>
<dbReference type="GO" id="GO:0032259">
    <property type="term" value="P:methylation"/>
    <property type="evidence" value="ECO:0007669"/>
    <property type="project" value="UniProtKB-KW"/>
</dbReference>
<dbReference type="RefSeq" id="WP_345524143.1">
    <property type="nucleotide sequence ID" value="NZ_BAABKM010000005.1"/>
</dbReference>
<proteinExistence type="predicted"/>
<dbReference type="InterPro" id="IPR029063">
    <property type="entry name" value="SAM-dependent_MTases_sf"/>
</dbReference>
<keyword evidence="1" id="KW-0489">Methyltransferase</keyword>
<keyword evidence="1" id="KW-0808">Transferase</keyword>
<comment type="caution">
    <text evidence="1">The sequence shown here is derived from an EMBL/GenBank/DDBJ whole genome shotgun (WGS) entry which is preliminary data.</text>
</comment>
<accession>A0ABP8Y6M5</accession>
<dbReference type="Pfam" id="PF13578">
    <property type="entry name" value="Methyltransf_24"/>
    <property type="match status" value="1"/>
</dbReference>
<sequence>MRHGPESTGPEPGPAGTFEASFAIADSIPGWLTRDQARVLDEAARTVPPAGTIVEIGSHRGRSAVVLARALGDDGRLVAVDPFPVDWRYGDDGTEAAFRANVDAAGAAERVDLRVATSREVRTSWEGPVEGVYVDGKHDVWSLRDDLRWAAHVRPGGWVLVHDAFSSLGVTLGLLSVLPLSRHLRYVERTGSLARLEVARPTLRDRVRPARELPWFVRNLVVKVLLRLHLTRIAGWLGHHDAADPY</sequence>
<dbReference type="GO" id="GO:0008168">
    <property type="term" value="F:methyltransferase activity"/>
    <property type="evidence" value="ECO:0007669"/>
    <property type="project" value="UniProtKB-KW"/>
</dbReference>